<dbReference type="InterPro" id="IPR002470">
    <property type="entry name" value="Peptidase_S9A"/>
</dbReference>
<dbReference type="InterPro" id="IPR001375">
    <property type="entry name" value="Peptidase_S9_cat"/>
</dbReference>
<proteinExistence type="inferred from homology"/>
<feature type="domain" description="Peptidase S9 prolyl oligopeptidase catalytic" evidence="6">
    <location>
        <begin position="536"/>
        <end position="750"/>
    </location>
</feature>
<reference evidence="8 9" key="1">
    <citation type="journal article" date="2017" name="Int. J. Syst. Evol. Microbiol.">
        <title>Marinicauda algicola sp. nov., isolated from a marine red alga Rhodosorus marinus.</title>
        <authorList>
            <person name="Jeong S.E."/>
            <person name="Jeon S.H."/>
            <person name="Chun B.H."/>
            <person name="Kim D.W."/>
            <person name="Jeon C.O."/>
        </authorList>
    </citation>
    <scope>NUCLEOTIDE SEQUENCE [LARGE SCALE GENOMIC DNA]</scope>
    <source>
        <strain evidence="8 9">JCM 31718</strain>
    </source>
</reference>
<dbReference type="Gene3D" id="2.130.10.120">
    <property type="entry name" value="Prolyl oligopeptidase, N-terminal domain"/>
    <property type="match status" value="1"/>
</dbReference>
<name>A0A4V6RF44_9PROT</name>
<dbReference type="EMBL" id="SRXW01000003">
    <property type="protein sequence ID" value="TGY88529.1"/>
    <property type="molecule type" value="Genomic_DNA"/>
</dbReference>
<dbReference type="OrthoDB" id="9801421at2"/>
<dbReference type="GO" id="GO:0006508">
    <property type="term" value="P:proteolysis"/>
    <property type="evidence" value="ECO:0007669"/>
    <property type="project" value="UniProtKB-KW"/>
</dbReference>
<feature type="chain" id="PRO_5020350023" evidence="5">
    <location>
        <begin position="27"/>
        <end position="768"/>
    </location>
</feature>
<feature type="domain" description="Peptidase S9A N-terminal" evidence="7">
    <location>
        <begin position="63"/>
        <end position="475"/>
    </location>
</feature>
<organism evidence="8 9">
    <name type="scientific">Marinicauda algicola</name>
    <dbReference type="NCBI Taxonomy" id="2029849"/>
    <lineage>
        <taxon>Bacteria</taxon>
        <taxon>Pseudomonadati</taxon>
        <taxon>Pseudomonadota</taxon>
        <taxon>Alphaproteobacteria</taxon>
        <taxon>Maricaulales</taxon>
        <taxon>Maricaulaceae</taxon>
        <taxon>Marinicauda</taxon>
    </lineage>
</organism>
<evidence type="ECO:0000256" key="4">
    <source>
        <dbReference type="ARBA" id="ARBA00022825"/>
    </source>
</evidence>
<protein>
    <submittedName>
        <fullName evidence="8">S9 family peptidase</fullName>
    </submittedName>
</protein>
<dbReference type="InterPro" id="IPR051543">
    <property type="entry name" value="Serine_Peptidase_S9A"/>
</dbReference>
<comment type="similarity">
    <text evidence="1">Belongs to the peptidase S9A family.</text>
</comment>
<dbReference type="AlphaFoldDB" id="A0A4V6RF44"/>
<dbReference type="InterPro" id="IPR029058">
    <property type="entry name" value="AB_hydrolase_fold"/>
</dbReference>
<evidence type="ECO:0000259" key="6">
    <source>
        <dbReference type="Pfam" id="PF00326"/>
    </source>
</evidence>
<dbReference type="GO" id="GO:0004252">
    <property type="term" value="F:serine-type endopeptidase activity"/>
    <property type="evidence" value="ECO:0007669"/>
    <property type="project" value="InterPro"/>
</dbReference>
<dbReference type="PANTHER" id="PTHR11757">
    <property type="entry name" value="PROTEASE FAMILY S9A OLIGOPEPTIDASE"/>
    <property type="match status" value="1"/>
</dbReference>
<dbReference type="SUPFAM" id="SSF50993">
    <property type="entry name" value="Peptidase/esterase 'gauge' domain"/>
    <property type="match status" value="1"/>
</dbReference>
<dbReference type="Proteomes" id="UP000308054">
    <property type="component" value="Unassembled WGS sequence"/>
</dbReference>
<dbReference type="InterPro" id="IPR023302">
    <property type="entry name" value="Pept_S9A_N"/>
</dbReference>
<comment type="caution">
    <text evidence="8">The sequence shown here is derived from an EMBL/GenBank/DDBJ whole genome shotgun (WGS) entry which is preliminary data.</text>
</comment>
<keyword evidence="4" id="KW-0720">Serine protease</keyword>
<evidence type="ECO:0000313" key="8">
    <source>
        <dbReference type="EMBL" id="TGY88529.1"/>
    </source>
</evidence>
<keyword evidence="3" id="KW-0378">Hydrolase</keyword>
<dbReference type="Pfam" id="PF02897">
    <property type="entry name" value="Peptidase_S9_N"/>
    <property type="match status" value="1"/>
</dbReference>
<dbReference type="PANTHER" id="PTHR11757:SF19">
    <property type="entry name" value="PROLYL ENDOPEPTIDASE-LIKE"/>
    <property type="match status" value="1"/>
</dbReference>
<feature type="signal peptide" evidence="5">
    <location>
        <begin position="1"/>
        <end position="26"/>
    </location>
</feature>
<evidence type="ECO:0000256" key="1">
    <source>
        <dbReference type="ARBA" id="ARBA00005228"/>
    </source>
</evidence>
<keyword evidence="2" id="KW-0645">Protease</keyword>
<keyword evidence="5" id="KW-0732">Signal</keyword>
<keyword evidence="9" id="KW-1185">Reference proteome</keyword>
<evidence type="ECO:0000256" key="5">
    <source>
        <dbReference type="SAM" id="SignalP"/>
    </source>
</evidence>
<gene>
    <name evidence="8" type="ORF">E5163_11995</name>
</gene>
<evidence type="ECO:0000256" key="3">
    <source>
        <dbReference type="ARBA" id="ARBA00022801"/>
    </source>
</evidence>
<evidence type="ECO:0000259" key="7">
    <source>
        <dbReference type="Pfam" id="PF02897"/>
    </source>
</evidence>
<accession>A0A4V6RF44</accession>
<evidence type="ECO:0000256" key="2">
    <source>
        <dbReference type="ARBA" id="ARBA00022670"/>
    </source>
</evidence>
<dbReference type="Gene3D" id="3.40.50.1820">
    <property type="entry name" value="alpha/beta hydrolase"/>
    <property type="match status" value="1"/>
</dbReference>
<dbReference type="PRINTS" id="PR00862">
    <property type="entry name" value="PROLIGOPTASE"/>
</dbReference>
<dbReference type="SUPFAM" id="SSF53474">
    <property type="entry name" value="alpha/beta-Hydrolases"/>
    <property type="match status" value="1"/>
</dbReference>
<sequence>MPPSTDLLLRRAAAGPLLGLAALVLAACGGPGDGETAATDESSPEMHQATHNALIDRALEIEPPTTEQRPVEIEQLGFMRTDPYAWLRDDNWQEVMRDPSLLREDIRAHLEAENAYYNQVMAPTEALQARLYEEMRGRIKEDDSSVPMRDGPWFYYTRYREGGQYPVFARRPADENGEMSGEEQIILDGDAMAEGFEYFEIETVDHSPDHRYLAYAVDTTGSEFYALKIRDLETGEDIATLTEEAYGSLVWANDSRTLYWVWRDGNNRPKRLYRQAIDAAEPELVYEEADDGFFLGVGKTDGDRWIVVSANDHTTSEMRVIDANDPGAQPILVAERRTGVEYDLTEAGGEIWVRTNLDDAVDFKIMKAPLDDPRHENWTDVIAHRPGTLVLGMEGYADWLVRMERSNALPRIVVRHLETGEEHEIAFEEEAYALGMDGSYEYDSSTLRFSYESPSTPEETFDYDLASRERELLKVQEIPSGHDPDAYVVRRIQAEARDGALVPVTILYREGTPLDGTAPLLLYGYGSYGITIPAGFSTTRLSLVDRGMIFAIAHIRGSMAKGYEWYTDGKLDRKANTFNDYVDSARALIDEGYTSEGRLVAYGGSAGGLLVGAAINQAPELFAGAIGAVPFVDVLNTMSDAELPLTPPEWPEWGNPLTDVAAYEYIQSYSPYDQVRAQAYPHVLATAGLTDPRVTYWEPAKWIARLRELRTDEGLTLLRTNMGAGHGGASGRFDSLKERAEEYAFALMVTGLADAEAGMPARQTETAN</sequence>
<evidence type="ECO:0000313" key="9">
    <source>
        <dbReference type="Proteomes" id="UP000308054"/>
    </source>
</evidence>
<dbReference type="Pfam" id="PF00326">
    <property type="entry name" value="Peptidase_S9"/>
    <property type="match status" value="1"/>
</dbReference>